<evidence type="ECO:0000256" key="5">
    <source>
        <dbReference type="ARBA" id="ARBA00023163"/>
    </source>
</evidence>
<evidence type="ECO:0000313" key="8">
    <source>
        <dbReference type="EMBL" id="CEN60780.1"/>
    </source>
</evidence>
<keyword evidence="9" id="KW-1185">Reference proteome</keyword>
<dbReference type="GO" id="GO:0000981">
    <property type="term" value="F:DNA-binding transcription factor activity, RNA polymerase II-specific"/>
    <property type="evidence" value="ECO:0007669"/>
    <property type="project" value="InterPro"/>
</dbReference>
<reference evidence="9" key="1">
    <citation type="journal article" date="2016" name="Genome Announc.">
        <title>Draft genome sequences of fungus Aspergillus calidoustus.</title>
        <authorList>
            <person name="Horn F."/>
            <person name="Linde J."/>
            <person name="Mattern D.J."/>
            <person name="Walther G."/>
            <person name="Guthke R."/>
            <person name="Scherlach K."/>
            <person name="Martin K."/>
            <person name="Brakhage A.A."/>
            <person name="Petzke L."/>
            <person name="Valiante V."/>
        </authorList>
    </citation>
    <scope>NUCLEOTIDE SEQUENCE [LARGE SCALE GENOMIC DNA]</scope>
    <source>
        <strain evidence="9">SF006504</strain>
    </source>
</reference>
<dbReference type="InterPro" id="IPR052360">
    <property type="entry name" value="Transcr_Regulatory_Proteins"/>
</dbReference>
<dbReference type="GO" id="GO:0003677">
    <property type="term" value="F:DNA binding"/>
    <property type="evidence" value="ECO:0007669"/>
    <property type="project" value="UniProtKB-KW"/>
</dbReference>
<dbReference type="PANTHER" id="PTHR36206">
    <property type="entry name" value="ASPERCRYPTIN BIOSYNTHESIS CLUSTER-SPECIFIC TRANSCRIPTION REGULATOR ATNN-RELATED"/>
    <property type="match status" value="1"/>
</dbReference>
<accession>A0A0U5HH72</accession>
<dbReference type="STRING" id="454130.A0A0U5HH72"/>
<dbReference type="OMA" id="HFYCVEA"/>
<dbReference type="PROSITE" id="PS50048">
    <property type="entry name" value="ZN2_CY6_FUNGAL_2"/>
    <property type="match status" value="1"/>
</dbReference>
<evidence type="ECO:0000256" key="6">
    <source>
        <dbReference type="ARBA" id="ARBA00023242"/>
    </source>
</evidence>
<dbReference type="GO" id="GO:0008270">
    <property type="term" value="F:zinc ion binding"/>
    <property type="evidence" value="ECO:0007669"/>
    <property type="project" value="InterPro"/>
</dbReference>
<dbReference type="Gene3D" id="4.10.240.10">
    <property type="entry name" value="Zn(2)-C6 fungal-type DNA-binding domain"/>
    <property type="match status" value="1"/>
</dbReference>
<protein>
    <recommendedName>
        <fullName evidence="7">Zn(2)-C6 fungal-type domain-containing protein</fullName>
    </recommendedName>
</protein>
<evidence type="ECO:0000256" key="4">
    <source>
        <dbReference type="ARBA" id="ARBA00023125"/>
    </source>
</evidence>
<feature type="domain" description="Zn(2)-C6 fungal-type" evidence="7">
    <location>
        <begin position="60"/>
        <end position="88"/>
    </location>
</feature>
<dbReference type="InterPro" id="IPR036864">
    <property type="entry name" value="Zn2-C6_fun-type_DNA-bd_sf"/>
</dbReference>
<keyword evidence="5" id="KW-0804">Transcription</keyword>
<dbReference type="CDD" id="cd00067">
    <property type="entry name" value="GAL4"/>
    <property type="match status" value="1"/>
</dbReference>
<keyword evidence="3" id="KW-0805">Transcription regulation</keyword>
<proteinExistence type="predicted"/>
<dbReference type="SUPFAM" id="SSF57701">
    <property type="entry name" value="Zn2/Cys6 DNA-binding domain"/>
    <property type="match status" value="1"/>
</dbReference>
<evidence type="ECO:0000256" key="3">
    <source>
        <dbReference type="ARBA" id="ARBA00023015"/>
    </source>
</evidence>
<keyword evidence="2" id="KW-0862">Zinc</keyword>
<dbReference type="PROSITE" id="PS00463">
    <property type="entry name" value="ZN2_CY6_FUNGAL_1"/>
    <property type="match status" value="1"/>
</dbReference>
<dbReference type="OrthoDB" id="3598904at2759"/>
<dbReference type="Proteomes" id="UP000054771">
    <property type="component" value="Unassembled WGS sequence"/>
</dbReference>
<organism evidence="8 9">
    <name type="scientific">Aspergillus calidoustus</name>
    <dbReference type="NCBI Taxonomy" id="454130"/>
    <lineage>
        <taxon>Eukaryota</taxon>
        <taxon>Fungi</taxon>
        <taxon>Dikarya</taxon>
        <taxon>Ascomycota</taxon>
        <taxon>Pezizomycotina</taxon>
        <taxon>Eurotiomycetes</taxon>
        <taxon>Eurotiomycetidae</taxon>
        <taxon>Eurotiales</taxon>
        <taxon>Aspergillaceae</taxon>
        <taxon>Aspergillus</taxon>
        <taxon>Aspergillus subgen. Nidulantes</taxon>
    </lineage>
</organism>
<dbReference type="EMBL" id="CDMC01000002">
    <property type="protein sequence ID" value="CEN60780.1"/>
    <property type="molecule type" value="Genomic_DNA"/>
</dbReference>
<dbReference type="Pfam" id="PF00172">
    <property type="entry name" value="Zn_clus"/>
    <property type="match status" value="1"/>
</dbReference>
<dbReference type="AlphaFoldDB" id="A0A0U5HH72"/>
<keyword evidence="1" id="KW-0479">Metal-binding</keyword>
<evidence type="ECO:0000259" key="7">
    <source>
        <dbReference type="PROSITE" id="PS50048"/>
    </source>
</evidence>
<evidence type="ECO:0000256" key="2">
    <source>
        <dbReference type="ARBA" id="ARBA00022833"/>
    </source>
</evidence>
<sequence length="542" mass="60706">MIRSRLISQDSNTQRLLPPVPEDYYPPPCIMSNAVNIRATSTAMAPKKGTRKSMPKVRTGCRTCKQRRVKCDEGKPSCLNCSRAGRQCEGYPVAIDASGKELQRQQRLNIRVYSLPFKVPGSQADRQLLHFYCVEAAGSLSSFSDPTLWTTLILQRSHHQPVIRNALVTLAGLYREYLLGGNSIQPSGSQLAMQRIAKCHRQLRLYLRSPDASVETPLICSILFYAFETLVGDASSAIQHLNSGLNLLRQTQALWQDCTDDILPHLAAIFARLDVQASAFDDLRVPILTLVSPEEMSGLVDIVPDTMSSLWEAEAALTKLQNWMMHHIIAYLSHKNQSMDQLPQGLIHERFVLYQQYERFLDALSTLLASLPVDMMHRALLLRIQALMYHAILLENIPKHTSSPSSPNPSPGPNHSFQSALLDTQRFLSSLSAPDTPRHFTLCSQLVAILYFLCLKTTDPQSQETALALLRHSRLPARDGLWEAQKAISIVQTLLGRVGARPEGMCRLEDAGGDVFSQEIRGMDQVFREITARSLERVDEVR</sequence>
<dbReference type="InterPro" id="IPR001138">
    <property type="entry name" value="Zn2Cys6_DnaBD"/>
</dbReference>
<keyword evidence="6" id="KW-0539">Nucleus</keyword>
<evidence type="ECO:0000256" key="1">
    <source>
        <dbReference type="ARBA" id="ARBA00022723"/>
    </source>
</evidence>
<evidence type="ECO:0000313" key="9">
    <source>
        <dbReference type="Proteomes" id="UP000054771"/>
    </source>
</evidence>
<keyword evidence="4" id="KW-0238">DNA-binding</keyword>
<name>A0A0U5HH72_ASPCI</name>
<dbReference type="PANTHER" id="PTHR36206:SF4">
    <property type="entry name" value="HYPOTHETICAL CONSERVED PROTEIN (EUROFUNG)-RELATED"/>
    <property type="match status" value="1"/>
</dbReference>
<dbReference type="SMART" id="SM00066">
    <property type="entry name" value="GAL4"/>
    <property type="match status" value="1"/>
</dbReference>
<gene>
    <name evidence="8" type="ORF">ASPCAL03213</name>
</gene>